<accession>A0A9P5Y1L0</accession>
<keyword evidence="16" id="KW-1185">Reference proteome</keyword>
<evidence type="ECO:0000256" key="10">
    <source>
        <dbReference type="ARBA" id="ARBA00023136"/>
    </source>
</evidence>
<dbReference type="OrthoDB" id="10251412at2759"/>
<dbReference type="PROSITE" id="PS00674">
    <property type="entry name" value="AAA"/>
    <property type="match status" value="1"/>
</dbReference>
<feature type="domain" description="AAA+ ATPase" evidence="13">
    <location>
        <begin position="259"/>
        <end position="406"/>
    </location>
</feature>
<feature type="domain" description="BCS1 N-terminal" evidence="14">
    <location>
        <begin position="50"/>
        <end position="224"/>
    </location>
</feature>
<comment type="subcellular location">
    <subcellularLocation>
        <location evidence="1">Mitochondrion inner membrane</location>
        <topology evidence="1">Single-pass membrane protein</topology>
    </subcellularLocation>
</comment>
<dbReference type="InterPro" id="IPR050747">
    <property type="entry name" value="Mitochondrial_chaperone_BCS1"/>
</dbReference>
<sequence length="567" mass="62074">MASSTHPPVKSTPLPPTGNSFPSATAFLDLSTILELLYSHPGSVDWLKILILGWLLTIFHRAIAVLYDRFLGLFRIRACFTEDDYSHHWVLAWMGEQSTHTRMRDVHVSTKFQLIDQSRSSPHPVTSINTPKRAGYLPSPSGVAYIWFMGALLSVRYLSDRSGPFGSKERVFDICFYSLDSQILDKFINAARDTFLAVNEGTVITYASDLHSNWQKVGWSAKTLGLGLVLPAGVAEGLVAKLNDFLRSKAWYNERGIPYRMGILLHGPPGSGKTSLIRHLAAILNLHVYTIHLSRAGLDDTGLAALINALPEKCLLVMEDIDAAFTSPLMNRDAAVNSFNGFGSSKPERSPFSGSVTLSGLLNALDGVGAQEGRILITTTNKYHALDPALVRPGRLDVHLEFNHASQHQAQEFFTRFYLPSKPAVTDANAGDISSVLWNKVNQSAEESLRDAVSEKTSLPGNLDTPEIDVQRIAELARKFGTGIPDRKISMASLQGYLMKYKVNPVDAVRDVSAWVAEELAYQTTMANVNQPQMGVSVSSPTPPLTPANATSILLAVPALDQTDLMS</sequence>
<evidence type="ECO:0000256" key="5">
    <source>
        <dbReference type="ARBA" id="ARBA00022792"/>
    </source>
</evidence>
<dbReference type="PANTHER" id="PTHR23070">
    <property type="entry name" value="BCS1 AAA-TYPE ATPASE"/>
    <property type="match status" value="1"/>
</dbReference>
<dbReference type="Pfam" id="PF08740">
    <property type="entry name" value="BCS1_N"/>
    <property type="match status" value="1"/>
</dbReference>
<dbReference type="InterPro" id="IPR003960">
    <property type="entry name" value="ATPase_AAA_CS"/>
</dbReference>
<keyword evidence="9" id="KW-0496">Mitochondrion</keyword>
<keyword evidence="5" id="KW-0999">Mitochondrion inner membrane</keyword>
<evidence type="ECO:0000313" key="15">
    <source>
        <dbReference type="EMBL" id="KAF9459701.1"/>
    </source>
</evidence>
<keyword evidence="7 12" id="KW-0067">ATP-binding</keyword>
<dbReference type="InterPro" id="IPR003959">
    <property type="entry name" value="ATPase_AAA_core"/>
</dbReference>
<dbReference type="SMART" id="SM00382">
    <property type="entry name" value="AAA"/>
    <property type="match status" value="1"/>
</dbReference>
<evidence type="ECO:0000256" key="1">
    <source>
        <dbReference type="ARBA" id="ARBA00004434"/>
    </source>
</evidence>
<keyword evidence="6 15" id="KW-0378">Hydrolase</keyword>
<dbReference type="GO" id="GO:0005743">
    <property type="term" value="C:mitochondrial inner membrane"/>
    <property type="evidence" value="ECO:0007669"/>
    <property type="project" value="UniProtKB-SubCell"/>
</dbReference>
<keyword evidence="8" id="KW-1133">Transmembrane helix</keyword>
<dbReference type="EMBL" id="MU150312">
    <property type="protein sequence ID" value="KAF9459701.1"/>
    <property type="molecule type" value="Genomic_DNA"/>
</dbReference>
<gene>
    <name evidence="15" type="ORF">BDZ94DRAFT_1002525</name>
</gene>
<keyword evidence="4 12" id="KW-0547">Nucleotide-binding</keyword>
<dbReference type="SMART" id="SM01024">
    <property type="entry name" value="BCS1_N"/>
    <property type="match status" value="1"/>
</dbReference>
<evidence type="ECO:0000259" key="13">
    <source>
        <dbReference type="SMART" id="SM00382"/>
    </source>
</evidence>
<dbReference type="Gene3D" id="3.40.50.300">
    <property type="entry name" value="P-loop containing nucleotide triphosphate hydrolases"/>
    <property type="match status" value="1"/>
</dbReference>
<dbReference type="GO" id="GO:0005524">
    <property type="term" value="F:ATP binding"/>
    <property type="evidence" value="ECO:0007669"/>
    <property type="project" value="UniProtKB-KW"/>
</dbReference>
<proteinExistence type="inferred from homology"/>
<evidence type="ECO:0000313" key="16">
    <source>
        <dbReference type="Proteomes" id="UP000807353"/>
    </source>
</evidence>
<evidence type="ECO:0000259" key="14">
    <source>
        <dbReference type="SMART" id="SM01024"/>
    </source>
</evidence>
<evidence type="ECO:0000256" key="4">
    <source>
        <dbReference type="ARBA" id="ARBA00022741"/>
    </source>
</evidence>
<keyword evidence="10" id="KW-0472">Membrane</keyword>
<dbReference type="Pfam" id="PF00004">
    <property type="entry name" value="AAA"/>
    <property type="match status" value="1"/>
</dbReference>
<dbReference type="InterPro" id="IPR027417">
    <property type="entry name" value="P-loop_NTPase"/>
</dbReference>
<dbReference type="Pfam" id="PF25426">
    <property type="entry name" value="AAA_lid_BCS1"/>
    <property type="match status" value="1"/>
</dbReference>
<organism evidence="15 16">
    <name type="scientific">Collybia nuda</name>
    <dbReference type="NCBI Taxonomy" id="64659"/>
    <lineage>
        <taxon>Eukaryota</taxon>
        <taxon>Fungi</taxon>
        <taxon>Dikarya</taxon>
        <taxon>Basidiomycota</taxon>
        <taxon>Agaricomycotina</taxon>
        <taxon>Agaricomycetes</taxon>
        <taxon>Agaricomycetidae</taxon>
        <taxon>Agaricales</taxon>
        <taxon>Tricholomatineae</taxon>
        <taxon>Clitocybaceae</taxon>
        <taxon>Collybia</taxon>
    </lineage>
</organism>
<evidence type="ECO:0000256" key="7">
    <source>
        <dbReference type="ARBA" id="ARBA00022840"/>
    </source>
</evidence>
<evidence type="ECO:0000256" key="11">
    <source>
        <dbReference type="ARBA" id="ARBA00048778"/>
    </source>
</evidence>
<protein>
    <submittedName>
        <fullName evidence="15">P-loop containing nucleoside triphosphate hydrolase protein</fullName>
    </submittedName>
</protein>
<reference evidence="15" key="1">
    <citation type="submission" date="2020-11" db="EMBL/GenBank/DDBJ databases">
        <authorList>
            <consortium name="DOE Joint Genome Institute"/>
            <person name="Ahrendt S."/>
            <person name="Riley R."/>
            <person name="Andreopoulos W."/>
            <person name="Labutti K."/>
            <person name="Pangilinan J."/>
            <person name="Ruiz-Duenas F.J."/>
            <person name="Barrasa J.M."/>
            <person name="Sanchez-Garcia M."/>
            <person name="Camarero S."/>
            <person name="Miyauchi S."/>
            <person name="Serrano A."/>
            <person name="Linde D."/>
            <person name="Babiker R."/>
            <person name="Drula E."/>
            <person name="Ayuso-Fernandez I."/>
            <person name="Pacheco R."/>
            <person name="Padilla G."/>
            <person name="Ferreira P."/>
            <person name="Barriuso J."/>
            <person name="Kellner H."/>
            <person name="Castanera R."/>
            <person name="Alfaro M."/>
            <person name="Ramirez L."/>
            <person name="Pisabarro A.G."/>
            <person name="Kuo A."/>
            <person name="Tritt A."/>
            <person name="Lipzen A."/>
            <person name="He G."/>
            <person name="Yan M."/>
            <person name="Ng V."/>
            <person name="Cullen D."/>
            <person name="Martin F."/>
            <person name="Rosso M.-N."/>
            <person name="Henrissat B."/>
            <person name="Hibbett D."/>
            <person name="Martinez A.T."/>
            <person name="Grigoriev I.V."/>
        </authorList>
    </citation>
    <scope>NUCLEOTIDE SEQUENCE</scope>
    <source>
        <strain evidence="15">CBS 247.69</strain>
    </source>
</reference>
<dbReference type="GO" id="GO:0016887">
    <property type="term" value="F:ATP hydrolysis activity"/>
    <property type="evidence" value="ECO:0007669"/>
    <property type="project" value="InterPro"/>
</dbReference>
<comment type="similarity">
    <text evidence="2">Belongs to the AAA ATPase family. BCS1 subfamily.</text>
</comment>
<comment type="catalytic activity">
    <reaction evidence="11">
        <text>ATP + H2O = ADP + phosphate + H(+)</text>
        <dbReference type="Rhea" id="RHEA:13065"/>
        <dbReference type="ChEBI" id="CHEBI:15377"/>
        <dbReference type="ChEBI" id="CHEBI:15378"/>
        <dbReference type="ChEBI" id="CHEBI:30616"/>
        <dbReference type="ChEBI" id="CHEBI:43474"/>
        <dbReference type="ChEBI" id="CHEBI:456216"/>
    </reaction>
    <physiologicalReaction direction="left-to-right" evidence="11">
        <dbReference type="Rhea" id="RHEA:13066"/>
    </physiologicalReaction>
</comment>
<evidence type="ECO:0000256" key="6">
    <source>
        <dbReference type="ARBA" id="ARBA00022801"/>
    </source>
</evidence>
<evidence type="ECO:0000256" key="12">
    <source>
        <dbReference type="RuleBase" id="RU003651"/>
    </source>
</evidence>
<dbReference type="AlphaFoldDB" id="A0A9P5Y1L0"/>
<comment type="caution">
    <text evidence="15">The sequence shown here is derived from an EMBL/GenBank/DDBJ whole genome shotgun (WGS) entry which is preliminary data.</text>
</comment>
<evidence type="ECO:0000256" key="8">
    <source>
        <dbReference type="ARBA" id="ARBA00022989"/>
    </source>
</evidence>
<dbReference type="InterPro" id="IPR057495">
    <property type="entry name" value="AAA_lid_BCS1"/>
</dbReference>
<keyword evidence="3" id="KW-0812">Transmembrane</keyword>
<dbReference type="SUPFAM" id="SSF52540">
    <property type="entry name" value="P-loop containing nucleoside triphosphate hydrolases"/>
    <property type="match status" value="1"/>
</dbReference>
<name>A0A9P5Y1L0_9AGAR</name>
<dbReference type="InterPro" id="IPR003593">
    <property type="entry name" value="AAA+_ATPase"/>
</dbReference>
<dbReference type="Proteomes" id="UP000807353">
    <property type="component" value="Unassembled WGS sequence"/>
</dbReference>
<evidence type="ECO:0000256" key="2">
    <source>
        <dbReference type="ARBA" id="ARBA00007448"/>
    </source>
</evidence>
<evidence type="ECO:0000256" key="9">
    <source>
        <dbReference type="ARBA" id="ARBA00023128"/>
    </source>
</evidence>
<evidence type="ECO:0000256" key="3">
    <source>
        <dbReference type="ARBA" id="ARBA00022692"/>
    </source>
</evidence>
<dbReference type="InterPro" id="IPR014851">
    <property type="entry name" value="BCS1_N"/>
</dbReference>